<name>A0ABD5W0A9_9EURY</name>
<sequence>MDRRTFLRGSIATAGTAVFAGCTDILGGDDESVPDPVALSGGKFDYQGGMEIGPHGGPNGQIFYADNEPQPLQESASEGQSNLAWFHTLADGLFPYHFERLDRGWDAEVVYVTDYSAVEWTVDEREGRPRLPSLTAPDSFADATELTYVTGSNATGGMGPDLFPFSVAADADSFVDEYGGQTVSYDDITRQLVDSIGPS</sequence>
<reference evidence="1 2" key="1">
    <citation type="journal article" date="2019" name="Int. J. Syst. Evol. Microbiol.">
        <title>The Global Catalogue of Microorganisms (GCM) 10K type strain sequencing project: providing services to taxonomists for standard genome sequencing and annotation.</title>
        <authorList>
            <consortium name="The Broad Institute Genomics Platform"/>
            <consortium name="The Broad Institute Genome Sequencing Center for Infectious Disease"/>
            <person name="Wu L."/>
            <person name="Ma J."/>
        </authorList>
    </citation>
    <scope>NUCLEOTIDE SEQUENCE [LARGE SCALE GENOMIC DNA]</scope>
    <source>
        <strain evidence="1 2">JCM 30072</strain>
    </source>
</reference>
<protein>
    <submittedName>
        <fullName evidence="1">Nitrous oxide reductase accessory protein NosL</fullName>
    </submittedName>
</protein>
<dbReference type="PROSITE" id="PS51257">
    <property type="entry name" value="PROKAR_LIPOPROTEIN"/>
    <property type="match status" value="1"/>
</dbReference>
<dbReference type="GeneID" id="76630735"/>
<evidence type="ECO:0000313" key="1">
    <source>
        <dbReference type="EMBL" id="MFC7058705.1"/>
    </source>
</evidence>
<dbReference type="AlphaFoldDB" id="A0ABD5W0A9"/>
<dbReference type="RefSeq" id="WP_267161433.1">
    <property type="nucleotide sequence ID" value="NZ_CP112972.1"/>
</dbReference>
<gene>
    <name evidence="1" type="ORF">ACFQQG_11620</name>
</gene>
<dbReference type="EMBL" id="JBHSZI010000001">
    <property type="protein sequence ID" value="MFC7058705.1"/>
    <property type="molecule type" value="Genomic_DNA"/>
</dbReference>
<comment type="caution">
    <text evidence="1">The sequence shown here is derived from an EMBL/GenBank/DDBJ whole genome shotgun (WGS) entry which is preliminary data.</text>
</comment>
<evidence type="ECO:0000313" key="2">
    <source>
        <dbReference type="Proteomes" id="UP001596445"/>
    </source>
</evidence>
<dbReference type="InterPro" id="IPR008719">
    <property type="entry name" value="N2O_reductase_NosL"/>
</dbReference>
<proteinExistence type="predicted"/>
<dbReference type="Proteomes" id="UP001596445">
    <property type="component" value="Unassembled WGS sequence"/>
</dbReference>
<keyword evidence="2" id="KW-1185">Reference proteome</keyword>
<organism evidence="1 2">
    <name type="scientific">Halovenus salina</name>
    <dbReference type="NCBI Taxonomy" id="1510225"/>
    <lineage>
        <taxon>Archaea</taxon>
        <taxon>Methanobacteriati</taxon>
        <taxon>Methanobacteriota</taxon>
        <taxon>Stenosarchaea group</taxon>
        <taxon>Halobacteria</taxon>
        <taxon>Halobacteriales</taxon>
        <taxon>Haloarculaceae</taxon>
        <taxon>Halovenus</taxon>
    </lineage>
</organism>
<dbReference type="Gene3D" id="3.30.70.2050">
    <property type="match status" value="1"/>
</dbReference>
<dbReference type="Pfam" id="PF05573">
    <property type="entry name" value="NosL"/>
    <property type="match status" value="1"/>
</dbReference>
<accession>A0ABD5W0A9</accession>
<dbReference type="SUPFAM" id="SSF160387">
    <property type="entry name" value="NosL/MerB-like"/>
    <property type="match status" value="1"/>
</dbReference>